<dbReference type="AlphaFoldDB" id="A0A6L2LPP9"/>
<organism evidence="3">
    <name type="scientific">Tanacetum cinerariifolium</name>
    <name type="common">Dalmatian daisy</name>
    <name type="synonym">Chrysanthemum cinerariifolium</name>
    <dbReference type="NCBI Taxonomy" id="118510"/>
    <lineage>
        <taxon>Eukaryota</taxon>
        <taxon>Viridiplantae</taxon>
        <taxon>Streptophyta</taxon>
        <taxon>Embryophyta</taxon>
        <taxon>Tracheophyta</taxon>
        <taxon>Spermatophyta</taxon>
        <taxon>Magnoliopsida</taxon>
        <taxon>eudicotyledons</taxon>
        <taxon>Gunneridae</taxon>
        <taxon>Pentapetalae</taxon>
        <taxon>asterids</taxon>
        <taxon>campanulids</taxon>
        <taxon>Asterales</taxon>
        <taxon>Asteraceae</taxon>
        <taxon>Asteroideae</taxon>
        <taxon>Anthemideae</taxon>
        <taxon>Anthemidinae</taxon>
        <taxon>Tanacetum</taxon>
    </lineage>
</organism>
<feature type="compositionally biased region" description="Basic and acidic residues" evidence="2">
    <location>
        <begin position="692"/>
        <end position="711"/>
    </location>
</feature>
<evidence type="ECO:0000313" key="3">
    <source>
        <dbReference type="EMBL" id="GEU62937.1"/>
    </source>
</evidence>
<sequence length="711" mass="81642">MIMEQHVGEGVAEVNVEDVSTASVAAEGVASIADDEVPAADKIAQALEITKLKQRVKKLKKRNKLKASMLRRLKKGRIITDMDADKDVTLKDVAAVAKDVQDAKIEEKPFELQEVVEVVTTAKLIIEVVTTTSATITAATPQLTTDAASTLTTASSTARRRKRVVIRDPEETTTASTTIHSEAKSKDKGKLIMAELNKNIDWDEVIDHVQRKEKEDNTVKRYQALKRKPHTEAQARKNMMIYLRNVAGFKMDYFKGMTYDDIHLMFKKKFNSNVAFLQKTKEQMDEEDSRALKRLSETQEEKAAKKQKLDEEVAELKRHFQIMPNGEDDVYTKATPLAWNVPVVDYEIYTENNKPYYKIIKADGSLQLFLSFLSLLRNFDREDLEVLWELVKEREAISTFKVHSESTDQHYLQESKDPYKFLGVVAKFLSVGCKVYNLETKHEVSRRYHEALVAKGDDGGACGLLCDVMVALITLTKRVKKLEKKLKHKRRRAVVDSSENEEASLDKDDSPKQESMIEEIDEDENVNLVKSTKDKGKAIMQESEPPKKIKKKQIIQISLDEESAQRFYEEEQSQLLMDEEYSQQVQAQWEEKESVSIEERSRLLTEFIDHKKNKLDAKRTDEKTNKPPTQAQQRIYMSNYIKNMEGYTLKQLKKYSFEEIKILFDRTIESIRKFVLMKSKGQIAYSKAGEGSSKEGESLKRPAKKELRHEQ</sequence>
<gene>
    <name evidence="3" type="ORF">Tci_034915</name>
</gene>
<keyword evidence="1" id="KW-0175">Coiled coil</keyword>
<reference evidence="3" key="1">
    <citation type="journal article" date="2019" name="Sci. Rep.">
        <title>Draft genome of Tanacetum cinerariifolium, the natural source of mosquito coil.</title>
        <authorList>
            <person name="Yamashiro T."/>
            <person name="Shiraishi A."/>
            <person name="Satake H."/>
            <person name="Nakayama K."/>
        </authorList>
    </citation>
    <scope>NUCLEOTIDE SEQUENCE</scope>
</reference>
<comment type="caution">
    <text evidence="3">The sequence shown here is derived from an EMBL/GenBank/DDBJ whole genome shotgun (WGS) entry which is preliminary data.</text>
</comment>
<proteinExistence type="predicted"/>
<dbReference type="EMBL" id="BKCJ010004760">
    <property type="protein sequence ID" value="GEU62937.1"/>
    <property type="molecule type" value="Genomic_DNA"/>
</dbReference>
<accession>A0A6L2LPP9</accession>
<protein>
    <submittedName>
        <fullName evidence="3">Uncharacterized protein</fullName>
    </submittedName>
</protein>
<evidence type="ECO:0000256" key="2">
    <source>
        <dbReference type="SAM" id="MobiDB-lite"/>
    </source>
</evidence>
<evidence type="ECO:0000256" key="1">
    <source>
        <dbReference type="SAM" id="Coils"/>
    </source>
</evidence>
<feature type="region of interest" description="Disordered" evidence="2">
    <location>
        <begin position="684"/>
        <end position="711"/>
    </location>
</feature>
<feature type="region of interest" description="Disordered" evidence="2">
    <location>
        <begin position="490"/>
        <end position="518"/>
    </location>
</feature>
<feature type="coiled-coil region" evidence="1">
    <location>
        <begin position="267"/>
        <end position="319"/>
    </location>
</feature>
<name>A0A6L2LPP9_TANCI</name>